<protein>
    <recommendedName>
        <fullName evidence="4">Terpene synthase N-terminal domain-containing protein</fullName>
    </recommendedName>
</protein>
<dbReference type="InterPro" id="IPR036965">
    <property type="entry name" value="Terpene_synth_N_sf"/>
</dbReference>
<dbReference type="InterPro" id="IPR008949">
    <property type="entry name" value="Isoprenoid_synthase_dom_sf"/>
</dbReference>
<accession>A0A9Q0KD26</accession>
<comment type="caution">
    <text evidence="5">The sequence shown here is derived from an EMBL/GenBank/DDBJ whole genome shotgun (WGS) entry which is preliminary data.</text>
</comment>
<dbReference type="Gene3D" id="1.50.10.160">
    <property type="match status" value="1"/>
</dbReference>
<evidence type="ECO:0000256" key="2">
    <source>
        <dbReference type="ARBA" id="ARBA00022723"/>
    </source>
</evidence>
<feature type="domain" description="Terpene synthase N-terminal" evidence="4">
    <location>
        <begin position="279"/>
        <end position="485"/>
    </location>
</feature>
<keyword evidence="3" id="KW-0460">Magnesium</keyword>
<dbReference type="InterPro" id="IPR050148">
    <property type="entry name" value="Terpene_synthase-like"/>
</dbReference>
<evidence type="ECO:0000313" key="5">
    <source>
        <dbReference type="EMBL" id="KAJ4968252.1"/>
    </source>
</evidence>
<dbReference type="SUPFAM" id="SSF48576">
    <property type="entry name" value="Terpenoid synthases"/>
    <property type="match status" value="1"/>
</dbReference>
<comment type="cofactor">
    <cofactor evidence="1">
        <name>Mg(2+)</name>
        <dbReference type="ChEBI" id="CHEBI:18420"/>
    </cofactor>
</comment>
<gene>
    <name evidence="5" type="ORF">NE237_014953</name>
</gene>
<dbReference type="PANTHER" id="PTHR31739:SF4">
    <property type="entry name" value="ENT-COPALYL DIPHOSPHATE SYNTHASE, CHLOROPLASTIC"/>
    <property type="match status" value="1"/>
</dbReference>
<evidence type="ECO:0000256" key="3">
    <source>
        <dbReference type="ARBA" id="ARBA00022842"/>
    </source>
</evidence>
<dbReference type="PANTHER" id="PTHR31739">
    <property type="entry name" value="ENT-COPALYL DIPHOSPHATE SYNTHASE, CHLOROPLASTIC"/>
    <property type="match status" value="1"/>
</dbReference>
<dbReference type="SFLD" id="SFLDG01014">
    <property type="entry name" value="Terpene_Cyclase_Like_1_N-term"/>
    <property type="match status" value="1"/>
</dbReference>
<dbReference type="OrthoDB" id="2343925at2759"/>
<evidence type="ECO:0000256" key="1">
    <source>
        <dbReference type="ARBA" id="ARBA00001946"/>
    </source>
</evidence>
<evidence type="ECO:0000313" key="6">
    <source>
        <dbReference type="Proteomes" id="UP001141806"/>
    </source>
</evidence>
<dbReference type="FunFam" id="1.50.10.160:FF:000001">
    <property type="entry name" value="Ent-copalyl diphosphate synthase"/>
    <property type="match status" value="1"/>
</dbReference>
<proteinExistence type="predicted"/>
<dbReference type="Proteomes" id="UP001141806">
    <property type="component" value="Unassembled WGS sequence"/>
</dbReference>
<dbReference type="InterPro" id="IPR008930">
    <property type="entry name" value="Terpenoid_cyclase/PrenylTrfase"/>
</dbReference>
<evidence type="ECO:0000259" key="4">
    <source>
        <dbReference type="Pfam" id="PF01397"/>
    </source>
</evidence>
<dbReference type="FunFam" id="1.50.10.130:FF:000002">
    <property type="entry name" value="Ent-copalyl diphosphate synthase, chloroplastic"/>
    <property type="match status" value="1"/>
</dbReference>
<dbReference type="GO" id="GO:0010333">
    <property type="term" value="F:terpene synthase activity"/>
    <property type="evidence" value="ECO:0007669"/>
    <property type="project" value="InterPro"/>
</dbReference>
<dbReference type="GO" id="GO:0009686">
    <property type="term" value="P:gibberellin biosynthetic process"/>
    <property type="evidence" value="ECO:0007669"/>
    <property type="project" value="TreeGrafter"/>
</dbReference>
<reference evidence="5" key="1">
    <citation type="journal article" date="2023" name="Plant J.">
        <title>The genome of the king protea, Protea cynaroides.</title>
        <authorList>
            <person name="Chang J."/>
            <person name="Duong T.A."/>
            <person name="Schoeman C."/>
            <person name="Ma X."/>
            <person name="Roodt D."/>
            <person name="Barker N."/>
            <person name="Li Z."/>
            <person name="Van de Peer Y."/>
            <person name="Mizrachi E."/>
        </authorList>
    </citation>
    <scope>NUCLEOTIDE SEQUENCE</scope>
    <source>
        <tissue evidence="5">Young leaves</tissue>
    </source>
</reference>
<dbReference type="Pfam" id="PF01397">
    <property type="entry name" value="Terpene_synth"/>
    <property type="match status" value="1"/>
</dbReference>
<dbReference type="GO" id="GO:0000287">
    <property type="term" value="F:magnesium ion binding"/>
    <property type="evidence" value="ECO:0007669"/>
    <property type="project" value="TreeGrafter"/>
</dbReference>
<dbReference type="Gene3D" id="1.50.10.130">
    <property type="entry name" value="Terpene synthase, N-terminal domain"/>
    <property type="match status" value="1"/>
</dbReference>
<dbReference type="InterPro" id="IPR001906">
    <property type="entry name" value="Terpene_synth_N"/>
</dbReference>
<dbReference type="SUPFAM" id="SSF48239">
    <property type="entry name" value="Terpenoid cyclases/Protein prenyltransferases"/>
    <property type="match status" value="2"/>
</dbReference>
<dbReference type="AlphaFoldDB" id="A0A9Q0KD26"/>
<name>A0A9Q0KD26_9MAGN</name>
<keyword evidence="2" id="KW-0479">Metal-binding</keyword>
<sequence length="826" mass="94306">MPSVATFPCSYSATPPCHRRTSLFPPDLQPPVFGICPEAARNKQANLGLLFHARCNGISTTRTQVYKEFSQPEQPGLERQETLQADGQVYQVRIANVIEEKIKSIKSMLSSMEDGEISISAYDTAWVALVKDVNGSGVPQFPSSLQWIVENQLPDGSWGDRFLFSAYDRILNTLACIIALKVWNIYPVLSEKGMAFIRENMSKLGSGDEEHMMLGGFEFAFPSLIEMAKQHDLQIPTDGPIINEIYAKRNIKLTKIPKDMMYKIPTTLLYSLEGMGGLDWEKLMKLQCQDGSFFHSPSSTAFALMQTKDERCLKYLKKVVEKFNGGVPHIYPVDLFERIWAVDRLERLGISRYFQSEIKECLNYVYRNWTEGGIGPSRNSRVQDIDVTAMGFRLLRLHGHEVSPDAFRHFKKGGEFFCYAGQTTEGITEIFNLYRASQVLFPREKILEEAKTFASKYLRDKHESNQLLDRWIICKNLAGEVGYALDIPWYANLPRVEARFYIEHYGGENDVWIGKTLYKMPYINNNEYLELARTDFNNCQALHQLEWNSIMKWYMESNLGELGVGRKELLQAYFVAAASIFEPERACERLAWARTAVLVEAIRTYMEMDTTCLAVRKAFLNYFNSIIGSKSSSNSNSSNGTKDDRKSKMTGNELVETLLKTLNCMAMETLVAHHIDGQHHLHCAWNNWLLTWCRDGDEAEREVGDGREGELLVRTITLCAGRFISEHDSNLHYHRLFHLTNSICRHLRLQLINSMGHHGKKDGRVTGPIEPVMQELVQLVLRNSDGIDPNIKRPFLTVAKSFYYAAHCTPALINHHITKVLFENVP</sequence>
<dbReference type="Gene3D" id="1.10.600.10">
    <property type="entry name" value="Farnesyl Diphosphate Synthase"/>
    <property type="match status" value="1"/>
</dbReference>
<keyword evidence="6" id="KW-1185">Reference proteome</keyword>
<organism evidence="5 6">
    <name type="scientific">Protea cynaroides</name>
    <dbReference type="NCBI Taxonomy" id="273540"/>
    <lineage>
        <taxon>Eukaryota</taxon>
        <taxon>Viridiplantae</taxon>
        <taxon>Streptophyta</taxon>
        <taxon>Embryophyta</taxon>
        <taxon>Tracheophyta</taxon>
        <taxon>Spermatophyta</taxon>
        <taxon>Magnoliopsida</taxon>
        <taxon>Proteales</taxon>
        <taxon>Proteaceae</taxon>
        <taxon>Protea</taxon>
    </lineage>
</organism>
<dbReference type="GO" id="GO:0009507">
    <property type="term" value="C:chloroplast"/>
    <property type="evidence" value="ECO:0007669"/>
    <property type="project" value="TreeGrafter"/>
</dbReference>
<dbReference type="EMBL" id="JAMYWD010000006">
    <property type="protein sequence ID" value="KAJ4968252.1"/>
    <property type="molecule type" value="Genomic_DNA"/>
</dbReference>